<feature type="repeat" description="WD" evidence="3">
    <location>
        <begin position="578"/>
        <end position="619"/>
    </location>
</feature>
<dbReference type="STRING" id="4781.A0A0P1AS98"/>
<evidence type="ECO:0000313" key="5">
    <source>
        <dbReference type="Proteomes" id="UP000054928"/>
    </source>
</evidence>
<dbReference type="RefSeq" id="XP_024581138.1">
    <property type="nucleotide sequence ID" value="XM_024730907.1"/>
</dbReference>
<accession>A0A0P1AS98</accession>
<proteinExistence type="predicted"/>
<dbReference type="InterPro" id="IPR036322">
    <property type="entry name" value="WD40_repeat_dom_sf"/>
</dbReference>
<dbReference type="PROSITE" id="PS00678">
    <property type="entry name" value="WD_REPEATS_1"/>
    <property type="match status" value="1"/>
</dbReference>
<dbReference type="InterPro" id="IPR019775">
    <property type="entry name" value="WD40_repeat_CS"/>
</dbReference>
<dbReference type="CDD" id="cd00200">
    <property type="entry name" value="WD40"/>
    <property type="match status" value="1"/>
</dbReference>
<evidence type="ECO:0000256" key="3">
    <source>
        <dbReference type="PROSITE-ProRule" id="PRU00221"/>
    </source>
</evidence>
<dbReference type="EMBL" id="CCYD01001336">
    <property type="protein sequence ID" value="CEG44769.1"/>
    <property type="molecule type" value="Genomic_DNA"/>
</dbReference>
<dbReference type="SMART" id="SM00320">
    <property type="entry name" value="WD40"/>
    <property type="match status" value="10"/>
</dbReference>
<reference evidence="5" key="1">
    <citation type="submission" date="2014-09" db="EMBL/GenBank/DDBJ databases">
        <authorList>
            <person name="Sharma Rahul"/>
            <person name="Thines Marco"/>
        </authorList>
    </citation>
    <scope>NUCLEOTIDE SEQUENCE [LARGE SCALE GENOMIC DNA]</scope>
</reference>
<evidence type="ECO:0000256" key="2">
    <source>
        <dbReference type="ARBA" id="ARBA00022737"/>
    </source>
</evidence>
<evidence type="ECO:0000313" key="4">
    <source>
        <dbReference type="EMBL" id="CEG44769.1"/>
    </source>
</evidence>
<feature type="repeat" description="WD" evidence="3">
    <location>
        <begin position="620"/>
        <end position="655"/>
    </location>
</feature>
<dbReference type="SUPFAM" id="SSF50998">
    <property type="entry name" value="Quinoprotein alcohol dehydrogenase-like"/>
    <property type="match status" value="1"/>
</dbReference>
<dbReference type="Proteomes" id="UP000054928">
    <property type="component" value="Unassembled WGS sequence"/>
</dbReference>
<dbReference type="PROSITE" id="PS50082">
    <property type="entry name" value="WD_REPEATS_2"/>
    <property type="match status" value="5"/>
</dbReference>
<name>A0A0P1AS98_PLAHL</name>
<dbReference type="Gene3D" id="2.130.10.10">
    <property type="entry name" value="YVTN repeat-like/Quinoprotein amine dehydrogenase"/>
    <property type="match status" value="3"/>
</dbReference>
<dbReference type="GO" id="GO:0005929">
    <property type="term" value="C:cilium"/>
    <property type="evidence" value="ECO:0007669"/>
    <property type="project" value="UniProtKB-ARBA"/>
</dbReference>
<dbReference type="InterPro" id="IPR011047">
    <property type="entry name" value="Quinoprotein_ADH-like_sf"/>
</dbReference>
<dbReference type="OMA" id="RVWEMKS"/>
<sequence length="655" mass="72480">MHYARDNNECKDEGVSLNDSKSYRKDFTSIKSEPQRPFEQQSKFSASLVLEHTIGFSAVPNSIYYHPSGQDYVYPAGGVILLTPFQDAHNQIFLRGHHDNVSCIALSPSGRILASGERGKRADVLVWDYFSRRLAFRLSEHDAGVAALAFSDDERLLCSVGVPEEGPRMYIWDVQTGYICAAHQKMSNIVSAVAFGGMARDVKRRNTPNYQFATVGHRLLQLWVLDPVRGDLTQYRIEQSLVRDYTCVQFSPDREVLIAGSSSGDFCVVNVKTRQLIKVVPACSCGVNSLVYFEGGLLVGGGNGSFLHYRHDFVDTCHLAFDSAVVGIALHAAQNEVVVGTQAGSIFVVRLAFGNSHHSLQKKLLSENHSNAVVQVAYTSNVSDRFATISQDCTIRIWDASDYTVATCCFVRGAGAPTSLHYSLDVLLSGWTDGCIRSHCSKSGTFIWSIDNAHVGGVTALKLSHNQRLIVSAGVMGEVRVWDIRKRDLISHLKEHTMPVTSLALYQDDLHVISGGRDRRLLCWDLRNERKVSCHLQRIGGINAVALFTDQNLVLSAGQGKRISYWDLRIDNPFTVIPEAHKEEITCIAMAHDLEVFATGGKDRLVKLWNRNTSQLITDGVGHSGNVLHLAFSPDDRQLVSAGDDGCVFVWNLYT</sequence>
<dbReference type="InterPro" id="IPR015943">
    <property type="entry name" value="WD40/YVTN_repeat-like_dom_sf"/>
</dbReference>
<dbReference type="PANTHER" id="PTHR13720:SF39">
    <property type="entry name" value="F-BOX DOMAIN-CONTAINING PROTEIN"/>
    <property type="match status" value="1"/>
</dbReference>
<keyword evidence="5" id="KW-1185">Reference proteome</keyword>
<feature type="repeat" description="WD" evidence="3">
    <location>
        <begin position="451"/>
        <end position="492"/>
    </location>
</feature>
<dbReference type="PROSITE" id="PS50294">
    <property type="entry name" value="WD_REPEATS_REGION"/>
    <property type="match status" value="5"/>
</dbReference>
<dbReference type="PANTHER" id="PTHR13720">
    <property type="entry name" value="WD-40 REPEAT PROTEIN"/>
    <property type="match status" value="1"/>
</dbReference>
<evidence type="ECO:0000256" key="1">
    <source>
        <dbReference type="ARBA" id="ARBA00022574"/>
    </source>
</evidence>
<dbReference type="OrthoDB" id="10264376at2759"/>
<dbReference type="Pfam" id="PF00400">
    <property type="entry name" value="WD40"/>
    <property type="match status" value="6"/>
</dbReference>
<protein>
    <submittedName>
        <fullName evidence="4">Wd40 repeat protein</fullName>
    </submittedName>
</protein>
<keyword evidence="2" id="KW-0677">Repeat</keyword>
<dbReference type="AlphaFoldDB" id="A0A0P1AS98"/>
<feature type="repeat" description="WD" evidence="3">
    <location>
        <begin position="493"/>
        <end position="534"/>
    </location>
</feature>
<feature type="repeat" description="WD" evidence="3">
    <location>
        <begin position="366"/>
        <end position="399"/>
    </location>
</feature>
<dbReference type="SUPFAM" id="SSF50978">
    <property type="entry name" value="WD40 repeat-like"/>
    <property type="match status" value="1"/>
</dbReference>
<keyword evidence="1 3" id="KW-0853">WD repeat</keyword>
<organism evidence="4 5">
    <name type="scientific">Plasmopara halstedii</name>
    <name type="common">Downy mildew of sunflower</name>
    <dbReference type="NCBI Taxonomy" id="4781"/>
    <lineage>
        <taxon>Eukaryota</taxon>
        <taxon>Sar</taxon>
        <taxon>Stramenopiles</taxon>
        <taxon>Oomycota</taxon>
        <taxon>Peronosporomycetes</taxon>
        <taxon>Peronosporales</taxon>
        <taxon>Peronosporaceae</taxon>
        <taxon>Plasmopara</taxon>
    </lineage>
</organism>
<dbReference type="GeneID" id="36396162"/>
<dbReference type="InterPro" id="IPR001680">
    <property type="entry name" value="WD40_rpt"/>
</dbReference>
<dbReference type="InterPro" id="IPR050630">
    <property type="entry name" value="WD_repeat_EMAP"/>
</dbReference>